<comment type="caution">
    <text evidence="1">The sequence shown here is derived from an EMBL/GenBank/DDBJ whole genome shotgun (WGS) entry which is preliminary data.</text>
</comment>
<name>A0ACC2NV25_9HYME</name>
<sequence>MSRPSRDVRPYAIPSRDVSLRPTLSVVRSRRQTPPIPTRRSTQADLAVLQERVPRCRSPGDDSCSCDDCSRSAARVRAVNNQLRSLQVSFQVSHLLLAEHPFIRSLPFCFTQRRRRSGSPESPNPAPQRPTMLRSVLLRNTLRRNSLTTGPTRNGERAAEDTSPNN</sequence>
<organism evidence="1 2">
    <name type="scientific">Eretmocerus hayati</name>
    <dbReference type="NCBI Taxonomy" id="131215"/>
    <lineage>
        <taxon>Eukaryota</taxon>
        <taxon>Metazoa</taxon>
        <taxon>Ecdysozoa</taxon>
        <taxon>Arthropoda</taxon>
        <taxon>Hexapoda</taxon>
        <taxon>Insecta</taxon>
        <taxon>Pterygota</taxon>
        <taxon>Neoptera</taxon>
        <taxon>Endopterygota</taxon>
        <taxon>Hymenoptera</taxon>
        <taxon>Apocrita</taxon>
        <taxon>Proctotrupomorpha</taxon>
        <taxon>Chalcidoidea</taxon>
        <taxon>Aphelinidae</taxon>
        <taxon>Aphelininae</taxon>
        <taxon>Eretmocerus</taxon>
    </lineage>
</organism>
<evidence type="ECO:0000313" key="2">
    <source>
        <dbReference type="Proteomes" id="UP001239111"/>
    </source>
</evidence>
<protein>
    <submittedName>
        <fullName evidence="1">Uncharacterized protein</fullName>
    </submittedName>
</protein>
<accession>A0ACC2NV25</accession>
<dbReference type="EMBL" id="CM056743">
    <property type="protein sequence ID" value="KAJ8674471.1"/>
    <property type="molecule type" value="Genomic_DNA"/>
</dbReference>
<keyword evidence="2" id="KW-1185">Reference proteome</keyword>
<evidence type="ECO:0000313" key="1">
    <source>
        <dbReference type="EMBL" id="KAJ8674471.1"/>
    </source>
</evidence>
<reference evidence="1" key="1">
    <citation type="submission" date="2023-04" db="EMBL/GenBank/DDBJ databases">
        <title>A chromosome-level genome assembly of the parasitoid wasp Eretmocerus hayati.</title>
        <authorList>
            <person name="Zhong Y."/>
            <person name="Liu S."/>
            <person name="Liu Y."/>
        </authorList>
    </citation>
    <scope>NUCLEOTIDE SEQUENCE</scope>
    <source>
        <strain evidence="1">ZJU_SS_LIU_2023</strain>
    </source>
</reference>
<proteinExistence type="predicted"/>
<gene>
    <name evidence="1" type="ORF">QAD02_005733</name>
</gene>
<dbReference type="Proteomes" id="UP001239111">
    <property type="component" value="Chromosome 3"/>
</dbReference>